<dbReference type="PANTHER" id="PTHR47870">
    <property type="entry name" value="CYTOCHROME C-TYPE BIOGENESIS PROTEIN CCMH"/>
    <property type="match status" value="1"/>
</dbReference>
<proteinExistence type="predicted"/>
<dbReference type="GO" id="GO:0017004">
    <property type="term" value="P:cytochrome complex assembly"/>
    <property type="evidence" value="ECO:0007669"/>
    <property type="project" value="UniProtKB-KW"/>
</dbReference>
<sequence>MGTGKTARIVLAAAAAIAVASIGYSFTRNRADAPENPIADVVSKGARDIASLEARLADNPKEVESWQALGWAYFNTGRYDDAVRAYRRATELAPGQAVLWSSLGEAIIMASERDPMPKEAVTAFETALGKDAADPRARYFLAVRKDLQGDHPGAIEDWFALLADTPPGAPWEADLRRTIAQVGQINNIAVEKRLAAAAPSAHPASIATAAIPGPTREQMQAASSLPPGQQQEMVNGMVEGLESKLKSDPANVQGWIMLMRSRMTLGETARASAAYKNAVAANPSQSVRIRDAARALGVPGV</sequence>
<dbReference type="Pfam" id="PF23914">
    <property type="entry name" value="TPR_CcmH_CycH"/>
    <property type="match status" value="1"/>
</dbReference>
<feature type="domain" description="Cytochrome c-type biogenesis protein H TPR" evidence="5">
    <location>
        <begin position="51"/>
        <end position="167"/>
    </location>
</feature>
<evidence type="ECO:0000256" key="2">
    <source>
        <dbReference type="ARBA" id="ARBA00022748"/>
    </source>
</evidence>
<organism evidence="6 7">
    <name type="scientific">Rhizorhapis suberifaciens</name>
    <name type="common">corky root of lettuce</name>
    <dbReference type="NCBI Taxonomy" id="13656"/>
    <lineage>
        <taxon>Bacteria</taxon>
        <taxon>Pseudomonadati</taxon>
        <taxon>Pseudomonadota</taxon>
        <taxon>Alphaproteobacteria</taxon>
        <taxon>Sphingomonadales</taxon>
        <taxon>Sphingomonadaceae</taxon>
        <taxon>Rhizorhapis</taxon>
    </lineage>
</organism>
<keyword evidence="2" id="KW-0201">Cytochrome c-type biogenesis</keyword>
<comment type="caution">
    <text evidence="6">The sequence shown here is derived from an EMBL/GenBank/DDBJ whole genome shotgun (WGS) entry which is preliminary data.</text>
</comment>
<evidence type="ECO:0000256" key="4">
    <source>
        <dbReference type="PROSITE-ProRule" id="PRU00339"/>
    </source>
</evidence>
<dbReference type="PROSITE" id="PS50293">
    <property type="entry name" value="TPR_REGION"/>
    <property type="match status" value="1"/>
</dbReference>
<evidence type="ECO:0000313" key="7">
    <source>
        <dbReference type="Proteomes" id="UP000575068"/>
    </source>
</evidence>
<dbReference type="SMART" id="SM00028">
    <property type="entry name" value="TPR"/>
    <property type="match status" value="2"/>
</dbReference>
<reference evidence="6 7" key="1">
    <citation type="submission" date="2020-08" db="EMBL/GenBank/DDBJ databases">
        <title>Genomic Encyclopedia of Type Strains, Phase IV (KMG-IV): sequencing the most valuable type-strain genomes for metagenomic binning, comparative biology and taxonomic classification.</title>
        <authorList>
            <person name="Goeker M."/>
        </authorList>
    </citation>
    <scope>NUCLEOTIDE SEQUENCE [LARGE SCALE GENOMIC DNA]</scope>
    <source>
        <strain evidence="6 7">DSM 7465</strain>
    </source>
</reference>
<gene>
    <name evidence="6" type="ORF">HNQ99_000990</name>
</gene>
<dbReference type="RefSeq" id="WP_322790316.1">
    <property type="nucleotide sequence ID" value="NZ_JACHOV010000003.1"/>
</dbReference>
<feature type="repeat" description="TPR" evidence="4">
    <location>
        <begin position="63"/>
        <end position="96"/>
    </location>
</feature>
<evidence type="ECO:0000313" key="6">
    <source>
        <dbReference type="EMBL" id="MBB4640697.1"/>
    </source>
</evidence>
<dbReference type="InterPro" id="IPR056413">
    <property type="entry name" value="TPR_CcmH_CycH"/>
</dbReference>
<dbReference type="SUPFAM" id="SSF48452">
    <property type="entry name" value="TPR-like"/>
    <property type="match status" value="1"/>
</dbReference>
<keyword evidence="3 4" id="KW-0802">TPR repeat</keyword>
<dbReference type="InterPro" id="IPR051263">
    <property type="entry name" value="C-type_cytochrome_biogenesis"/>
</dbReference>
<dbReference type="Proteomes" id="UP000575068">
    <property type="component" value="Unassembled WGS sequence"/>
</dbReference>
<dbReference type="PANTHER" id="PTHR47870:SF1">
    <property type="entry name" value="CYTOCHROME C-TYPE BIOGENESIS PROTEIN CCMH"/>
    <property type="match status" value="1"/>
</dbReference>
<evidence type="ECO:0000256" key="1">
    <source>
        <dbReference type="ARBA" id="ARBA00022737"/>
    </source>
</evidence>
<accession>A0A840HSV3</accession>
<evidence type="ECO:0000256" key="3">
    <source>
        <dbReference type="ARBA" id="ARBA00022803"/>
    </source>
</evidence>
<name>A0A840HSV3_9SPHN</name>
<evidence type="ECO:0000259" key="5">
    <source>
        <dbReference type="Pfam" id="PF23914"/>
    </source>
</evidence>
<dbReference type="EMBL" id="JACHOV010000003">
    <property type="protein sequence ID" value="MBB4640697.1"/>
    <property type="molecule type" value="Genomic_DNA"/>
</dbReference>
<dbReference type="AlphaFoldDB" id="A0A840HSV3"/>
<dbReference type="InterPro" id="IPR019734">
    <property type="entry name" value="TPR_rpt"/>
</dbReference>
<dbReference type="Gene3D" id="1.25.40.10">
    <property type="entry name" value="Tetratricopeptide repeat domain"/>
    <property type="match status" value="2"/>
</dbReference>
<dbReference type="InterPro" id="IPR011990">
    <property type="entry name" value="TPR-like_helical_dom_sf"/>
</dbReference>
<keyword evidence="1" id="KW-0677">Repeat</keyword>
<keyword evidence="7" id="KW-1185">Reference proteome</keyword>
<protein>
    <submittedName>
        <fullName evidence="6">Cytochrome c-type biogenesis protein CcmH</fullName>
    </submittedName>
</protein>
<dbReference type="PROSITE" id="PS50005">
    <property type="entry name" value="TPR"/>
    <property type="match status" value="1"/>
</dbReference>